<protein>
    <submittedName>
        <fullName evidence="3">DMT family transporter</fullName>
    </submittedName>
</protein>
<feature type="domain" description="EamA" evidence="2">
    <location>
        <begin position="160"/>
        <end position="291"/>
    </location>
</feature>
<dbReference type="InterPro" id="IPR037185">
    <property type="entry name" value="EmrE-like"/>
</dbReference>
<feature type="transmembrane region" description="Helical" evidence="1">
    <location>
        <begin position="76"/>
        <end position="97"/>
    </location>
</feature>
<feature type="transmembrane region" description="Helical" evidence="1">
    <location>
        <begin position="274"/>
        <end position="292"/>
    </location>
</feature>
<feature type="transmembrane region" description="Helical" evidence="1">
    <location>
        <begin position="17"/>
        <end position="37"/>
    </location>
</feature>
<comment type="caution">
    <text evidence="3">The sequence shown here is derived from an EMBL/GenBank/DDBJ whole genome shotgun (WGS) entry which is preliminary data.</text>
</comment>
<feature type="transmembrane region" description="Helical" evidence="1">
    <location>
        <begin position="134"/>
        <end position="152"/>
    </location>
</feature>
<dbReference type="PANTHER" id="PTHR22911:SF76">
    <property type="entry name" value="EAMA DOMAIN-CONTAINING PROTEIN"/>
    <property type="match status" value="1"/>
</dbReference>
<dbReference type="EMBL" id="QXFK01000018">
    <property type="protein sequence ID" value="RIV76879.1"/>
    <property type="molecule type" value="Genomic_DNA"/>
</dbReference>
<evidence type="ECO:0000256" key="1">
    <source>
        <dbReference type="SAM" id="Phobius"/>
    </source>
</evidence>
<keyword evidence="1" id="KW-0812">Transmembrane</keyword>
<feature type="domain" description="EamA" evidence="2">
    <location>
        <begin position="24"/>
        <end position="148"/>
    </location>
</feature>
<feature type="transmembrane region" description="Helical" evidence="1">
    <location>
        <begin position="189"/>
        <end position="209"/>
    </location>
</feature>
<organism evidence="3 4">
    <name type="scientific">Pelagerythrobacter aerophilus</name>
    <dbReference type="NCBI Taxonomy" id="2306995"/>
    <lineage>
        <taxon>Bacteria</taxon>
        <taxon>Pseudomonadati</taxon>
        <taxon>Pseudomonadota</taxon>
        <taxon>Alphaproteobacteria</taxon>
        <taxon>Sphingomonadales</taxon>
        <taxon>Erythrobacteraceae</taxon>
        <taxon>Pelagerythrobacter</taxon>
    </lineage>
</organism>
<keyword evidence="1" id="KW-0472">Membrane</keyword>
<proteinExistence type="predicted"/>
<dbReference type="InterPro" id="IPR000620">
    <property type="entry name" value="EamA_dom"/>
</dbReference>
<dbReference type="SUPFAM" id="SSF103481">
    <property type="entry name" value="Multidrug resistance efflux transporter EmrE"/>
    <property type="match status" value="2"/>
</dbReference>
<evidence type="ECO:0000313" key="3">
    <source>
        <dbReference type="EMBL" id="RIV76879.1"/>
    </source>
</evidence>
<dbReference type="Pfam" id="PF00892">
    <property type="entry name" value="EamA"/>
    <property type="match status" value="2"/>
</dbReference>
<feature type="transmembrane region" description="Helical" evidence="1">
    <location>
        <begin position="103"/>
        <end position="125"/>
    </location>
</feature>
<sequence>MAITTEPEGQKNYQAGAWHFAALVGGNVALAFGPWFVRMADTGPVAAGFWRMVVALPVIALLAWRARSPRPLDWRLGFLVALAGLFFAFDLASWHVGIERTRLANATLFGNSGSVILMVWGLLALRRMPGVREVLALAAALGGAAILMGQSFEVSTVTLVGDLFCLLAGVFYAFYLLPAQRARAGLGQWTVLLLVGLAAAPVLLAVALVLGEPVWPGAAGWGPVVGLAISSQIVGQGLLVFSLKHFPPLVIGVALLTQPAIAAAIGWLAFGETLALPDIAGMALVACALVIAKLAEPRAARAVPPER</sequence>
<evidence type="ECO:0000313" key="4">
    <source>
        <dbReference type="Proteomes" id="UP000285092"/>
    </source>
</evidence>
<dbReference type="PANTHER" id="PTHR22911">
    <property type="entry name" value="ACYL-MALONYL CONDENSING ENZYME-RELATED"/>
    <property type="match status" value="1"/>
</dbReference>
<dbReference type="Proteomes" id="UP000285092">
    <property type="component" value="Unassembled WGS sequence"/>
</dbReference>
<feature type="transmembrane region" description="Helical" evidence="1">
    <location>
        <begin position="221"/>
        <end position="241"/>
    </location>
</feature>
<feature type="transmembrane region" description="Helical" evidence="1">
    <location>
        <begin position="158"/>
        <end position="177"/>
    </location>
</feature>
<feature type="transmembrane region" description="Helical" evidence="1">
    <location>
        <begin position="43"/>
        <end position="64"/>
    </location>
</feature>
<name>A0A418NFW4_9SPHN</name>
<feature type="transmembrane region" description="Helical" evidence="1">
    <location>
        <begin position="248"/>
        <end position="268"/>
    </location>
</feature>
<evidence type="ECO:0000259" key="2">
    <source>
        <dbReference type="Pfam" id="PF00892"/>
    </source>
</evidence>
<keyword evidence="4" id="KW-1185">Reference proteome</keyword>
<gene>
    <name evidence="3" type="ORF">D2V04_12125</name>
</gene>
<keyword evidence="1" id="KW-1133">Transmembrane helix</keyword>
<accession>A0A418NFW4</accession>
<dbReference type="GO" id="GO:0016020">
    <property type="term" value="C:membrane"/>
    <property type="evidence" value="ECO:0007669"/>
    <property type="project" value="InterPro"/>
</dbReference>
<reference evidence="3 4" key="1">
    <citation type="submission" date="2018-08" db="EMBL/GenBank/DDBJ databases">
        <title>Altererythrobacter sp.Ery1 and Ery12, the genome sequencing of novel strains in genus Alterythrobacter.</title>
        <authorList>
            <person name="Cheng H."/>
            <person name="Wu Y.-H."/>
            <person name="Fang C."/>
            <person name="Xu X.-W."/>
        </authorList>
    </citation>
    <scope>NUCLEOTIDE SEQUENCE [LARGE SCALE GENOMIC DNA]</scope>
    <source>
        <strain evidence="3 4">Ery1</strain>
    </source>
</reference>
<dbReference type="OrthoDB" id="8770617at2"/>
<dbReference type="RefSeq" id="WP_119513937.1">
    <property type="nucleotide sequence ID" value="NZ_QXFK01000018.1"/>
</dbReference>
<dbReference type="AlphaFoldDB" id="A0A418NFW4"/>